<gene>
    <name evidence="8" type="ORF">C8N35_104150</name>
</gene>
<dbReference type="InterPro" id="IPR001216">
    <property type="entry name" value="P-phosphate_BS"/>
</dbReference>
<accession>A0A2T5V9U4</accession>
<dbReference type="InterPro" id="IPR050214">
    <property type="entry name" value="Cys_Synth/Cystath_Beta-Synth"/>
</dbReference>
<evidence type="ECO:0000256" key="1">
    <source>
        <dbReference type="ARBA" id="ARBA00001933"/>
    </source>
</evidence>
<protein>
    <recommendedName>
        <fullName evidence="4">Cysteine synthase B</fullName>
    </recommendedName>
    <alternativeName>
        <fullName evidence="5">O-acetylserine (thiol)-lyase B</fullName>
    </alternativeName>
    <alternativeName>
        <fullName evidence="6">O-acetylserine sulfhydrylase B</fullName>
    </alternativeName>
</protein>
<dbReference type="EMBL" id="QAYG01000004">
    <property type="protein sequence ID" value="PTW60526.1"/>
    <property type="molecule type" value="Genomic_DNA"/>
</dbReference>
<proteinExistence type="inferred from homology"/>
<dbReference type="FunFam" id="3.40.50.1100:FF:000003">
    <property type="entry name" value="Cystathionine beta-synthase"/>
    <property type="match status" value="1"/>
</dbReference>
<comment type="caution">
    <text evidence="8">The sequence shown here is derived from an EMBL/GenBank/DDBJ whole genome shotgun (WGS) entry which is preliminary data.</text>
</comment>
<dbReference type="Gene3D" id="3.40.50.1100">
    <property type="match status" value="2"/>
</dbReference>
<evidence type="ECO:0000256" key="3">
    <source>
        <dbReference type="ARBA" id="ARBA00022898"/>
    </source>
</evidence>
<evidence type="ECO:0000259" key="7">
    <source>
        <dbReference type="Pfam" id="PF00291"/>
    </source>
</evidence>
<dbReference type="PROSITE" id="PS00901">
    <property type="entry name" value="CYS_SYNTHASE"/>
    <property type="match status" value="1"/>
</dbReference>
<evidence type="ECO:0000256" key="6">
    <source>
        <dbReference type="ARBA" id="ARBA00079153"/>
    </source>
</evidence>
<evidence type="ECO:0000313" key="9">
    <source>
        <dbReference type="Proteomes" id="UP000244081"/>
    </source>
</evidence>
<dbReference type="RefSeq" id="WP_107990135.1">
    <property type="nucleotide sequence ID" value="NZ_QAYG01000004.1"/>
</dbReference>
<dbReference type="GO" id="GO:0016765">
    <property type="term" value="F:transferase activity, transferring alkyl or aryl (other than methyl) groups"/>
    <property type="evidence" value="ECO:0007669"/>
    <property type="project" value="UniProtKB-ARBA"/>
</dbReference>
<comment type="similarity">
    <text evidence="2">Belongs to the cysteine synthase/cystathionine beta-synthase family.</text>
</comment>
<dbReference type="InterPro" id="IPR036052">
    <property type="entry name" value="TrpB-like_PALP_sf"/>
</dbReference>
<keyword evidence="9" id="KW-1185">Reference proteome</keyword>
<name>A0A2T5V9U4_9HYPH</name>
<sequence length="359" mass="37789">MDLKIGNTPVVGIKNRRGARIMAKLEQLNPGGSIKDRIALTMIEEAEARGQLHPGMSIIESSSGNTAVGLAMIARSKGYTVYAVCDQNVPAGKLTRIAALGAHIIYLPPTPPGFDSVELRIAIADTLAAELPDAISTSQFSNPDNPLAHELGTGPEIWEQTGGEVTRIVAAVGTCGTITGVGHFLKARKPGIEIRAVEPRGSVIFGGERGNFLIQGGGLSFIPANLDISIVDTSTHVTDAEAISAIYRFADETGVLVGGTAGWVLHDLYRLCEEASANDVIVGILPDGADRYLDTIYSPDWLKRNGFALPARSSAPSVMNRIAGDLGCTVNTVEGGGRTSVDALYMMMGLPLPETLLDA</sequence>
<dbReference type="CDD" id="cd01561">
    <property type="entry name" value="CBS_like"/>
    <property type="match status" value="1"/>
</dbReference>
<dbReference type="GO" id="GO:0006535">
    <property type="term" value="P:cysteine biosynthetic process from serine"/>
    <property type="evidence" value="ECO:0007669"/>
    <property type="project" value="InterPro"/>
</dbReference>
<reference evidence="8 9" key="1">
    <citation type="submission" date="2018-04" db="EMBL/GenBank/DDBJ databases">
        <title>Genomic Encyclopedia of Archaeal and Bacterial Type Strains, Phase II (KMG-II): from individual species to whole genera.</title>
        <authorList>
            <person name="Goeker M."/>
        </authorList>
    </citation>
    <scope>NUCLEOTIDE SEQUENCE [LARGE SCALE GENOMIC DNA]</scope>
    <source>
        <strain evidence="8 9">DSM 23382</strain>
    </source>
</reference>
<evidence type="ECO:0000256" key="5">
    <source>
        <dbReference type="ARBA" id="ARBA00078257"/>
    </source>
</evidence>
<organism evidence="8 9">
    <name type="scientific">Breoghania corrubedonensis</name>
    <dbReference type="NCBI Taxonomy" id="665038"/>
    <lineage>
        <taxon>Bacteria</taxon>
        <taxon>Pseudomonadati</taxon>
        <taxon>Pseudomonadota</taxon>
        <taxon>Alphaproteobacteria</taxon>
        <taxon>Hyphomicrobiales</taxon>
        <taxon>Stappiaceae</taxon>
        <taxon>Breoghania</taxon>
    </lineage>
</organism>
<dbReference type="OrthoDB" id="9805733at2"/>
<dbReference type="SUPFAM" id="SSF53686">
    <property type="entry name" value="Tryptophan synthase beta subunit-like PLP-dependent enzymes"/>
    <property type="match status" value="1"/>
</dbReference>
<comment type="cofactor">
    <cofactor evidence="1">
        <name>pyridoxal 5'-phosphate</name>
        <dbReference type="ChEBI" id="CHEBI:597326"/>
    </cofactor>
</comment>
<feature type="domain" description="Tryptophan synthase beta chain-like PALP" evidence="7">
    <location>
        <begin position="3"/>
        <end position="287"/>
    </location>
</feature>
<dbReference type="AlphaFoldDB" id="A0A2T5V9U4"/>
<dbReference type="PANTHER" id="PTHR10314">
    <property type="entry name" value="CYSTATHIONINE BETA-SYNTHASE"/>
    <property type="match status" value="1"/>
</dbReference>
<evidence type="ECO:0000256" key="4">
    <source>
        <dbReference type="ARBA" id="ARBA00072081"/>
    </source>
</evidence>
<keyword evidence="3" id="KW-0663">Pyridoxal phosphate</keyword>
<evidence type="ECO:0000313" key="8">
    <source>
        <dbReference type="EMBL" id="PTW60526.1"/>
    </source>
</evidence>
<evidence type="ECO:0000256" key="2">
    <source>
        <dbReference type="ARBA" id="ARBA00007103"/>
    </source>
</evidence>
<dbReference type="Pfam" id="PF00291">
    <property type="entry name" value="PALP"/>
    <property type="match status" value="1"/>
</dbReference>
<dbReference type="InterPro" id="IPR001926">
    <property type="entry name" value="TrpB-like_PALP"/>
</dbReference>
<dbReference type="Proteomes" id="UP000244081">
    <property type="component" value="Unassembled WGS sequence"/>
</dbReference>